<dbReference type="Pfam" id="PF07730">
    <property type="entry name" value="HisKA_3"/>
    <property type="match status" value="1"/>
</dbReference>
<sequence>MRPYGRTVRRELLGRWILPIRLVPLALGFGYMLLLHGSLQPTPAGWTATICSTLLITIQGRWPLVATLLLSVLVFGFQSVQLGQGVATMASLFALGELSWRRGGWQMWLGATAVLLAGMFRPNIDGVVPEIFAAVVITALPVLLGMHLRSVQEIAWQAKELSASEAQAARAEERTAIARELHDLVAHHVASMVLRIGVARHVLKTDPKVAEILDEVHKSGTAAMTDLKTLVSVLRSSEPLEATDLVNSLNAAVERVAAAGPDVRAEIDPKVGDVDAVVRLAVLRVVQEGLTNVLKHAGPKAKVSLRITREDHAVDVMLRDDAPNPPQAAEPGHGLIGMRERVELVGGKLVTGPVGTGWRVHAWLPA</sequence>
<dbReference type="GO" id="GO:0005524">
    <property type="term" value="F:ATP binding"/>
    <property type="evidence" value="ECO:0007669"/>
    <property type="project" value="UniProtKB-KW"/>
</dbReference>
<dbReference type="InterPro" id="IPR050482">
    <property type="entry name" value="Sensor_HK_TwoCompSys"/>
</dbReference>
<protein>
    <recommendedName>
        <fullName evidence="2">histidine kinase</fullName>
        <ecNumber evidence="2">2.7.13.3</ecNumber>
    </recommendedName>
</protein>
<feature type="transmembrane region" description="Helical" evidence="9">
    <location>
        <begin position="126"/>
        <end position="144"/>
    </location>
</feature>
<dbReference type="GO" id="GO:0016020">
    <property type="term" value="C:membrane"/>
    <property type="evidence" value="ECO:0007669"/>
    <property type="project" value="InterPro"/>
</dbReference>
<feature type="domain" description="Signal transduction histidine kinase subgroup 3 dimerisation and phosphoacceptor" evidence="10">
    <location>
        <begin position="173"/>
        <end position="237"/>
    </location>
</feature>
<dbReference type="AlphaFoldDB" id="A0A428Z8C1"/>
<keyword evidence="8" id="KW-0902">Two-component regulatory system</keyword>
<dbReference type="InterPro" id="IPR011712">
    <property type="entry name" value="Sig_transdc_His_kin_sub3_dim/P"/>
</dbReference>
<keyword evidence="4" id="KW-0808">Transferase</keyword>
<dbReference type="CDD" id="cd16917">
    <property type="entry name" value="HATPase_UhpB-NarQ-NarX-like"/>
    <property type="match status" value="1"/>
</dbReference>
<keyword evidence="9" id="KW-1133">Transmembrane helix</keyword>
<dbReference type="SUPFAM" id="SSF55874">
    <property type="entry name" value="ATPase domain of HSP90 chaperone/DNA topoisomerase II/histidine kinase"/>
    <property type="match status" value="1"/>
</dbReference>
<dbReference type="PANTHER" id="PTHR24421:SF10">
    <property type="entry name" value="NITRATE_NITRITE SENSOR PROTEIN NARQ"/>
    <property type="match status" value="1"/>
</dbReference>
<dbReference type="PANTHER" id="PTHR24421">
    <property type="entry name" value="NITRATE/NITRITE SENSOR PROTEIN NARX-RELATED"/>
    <property type="match status" value="1"/>
</dbReference>
<gene>
    <name evidence="11" type="ORF">DMH04_21290</name>
</gene>
<feature type="transmembrane region" description="Helical" evidence="9">
    <location>
        <begin position="12"/>
        <end position="34"/>
    </location>
</feature>
<feature type="transmembrane region" description="Helical" evidence="9">
    <location>
        <begin position="103"/>
        <end position="120"/>
    </location>
</feature>
<comment type="catalytic activity">
    <reaction evidence="1">
        <text>ATP + protein L-histidine = ADP + protein N-phospho-L-histidine.</text>
        <dbReference type="EC" id="2.7.13.3"/>
    </reaction>
</comment>
<evidence type="ECO:0000256" key="9">
    <source>
        <dbReference type="SAM" id="Phobius"/>
    </source>
</evidence>
<dbReference type="EC" id="2.7.13.3" evidence="2"/>
<evidence type="ECO:0000256" key="8">
    <source>
        <dbReference type="ARBA" id="ARBA00023012"/>
    </source>
</evidence>
<evidence type="ECO:0000256" key="2">
    <source>
        <dbReference type="ARBA" id="ARBA00012438"/>
    </source>
</evidence>
<evidence type="ECO:0000256" key="3">
    <source>
        <dbReference type="ARBA" id="ARBA00022553"/>
    </source>
</evidence>
<dbReference type="Gene3D" id="3.30.565.10">
    <property type="entry name" value="Histidine kinase-like ATPase, C-terminal domain"/>
    <property type="match status" value="1"/>
</dbReference>
<evidence type="ECO:0000256" key="5">
    <source>
        <dbReference type="ARBA" id="ARBA00022741"/>
    </source>
</evidence>
<keyword evidence="3" id="KW-0597">Phosphoprotein</keyword>
<organism evidence="11 12">
    <name type="scientific">Kibdelosporangium aridum</name>
    <dbReference type="NCBI Taxonomy" id="2030"/>
    <lineage>
        <taxon>Bacteria</taxon>
        <taxon>Bacillati</taxon>
        <taxon>Actinomycetota</taxon>
        <taxon>Actinomycetes</taxon>
        <taxon>Pseudonocardiales</taxon>
        <taxon>Pseudonocardiaceae</taxon>
        <taxon>Kibdelosporangium</taxon>
    </lineage>
</organism>
<dbReference type="Gene3D" id="1.20.5.1930">
    <property type="match status" value="1"/>
</dbReference>
<feature type="transmembrane region" description="Helical" evidence="9">
    <location>
        <begin position="62"/>
        <end position="82"/>
    </location>
</feature>
<comment type="caution">
    <text evidence="11">The sequence shown here is derived from an EMBL/GenBank/DDBJ whole genome shotgun (WGS) entry which is preliminary data.</text>
</comment>
<evidence type="ECO:0000259" key="10">
    <source>
        <dbReference type="Pfam" id="PF07730"/>
    </source>
</evidence>
<keyword evidence="7" id="KW-0067">ATP-binding</keyword>
<proteinExistence type="predicted"/>
<name>A0A428Z8C1_KIBAR</name>
<dbReference type="GO" id="GO:0046983">
    <property type="term" value="F:protein dimerization activity"/>
    <property type="evidence" value="ECO:0007669"/>
    <property type="project" value="InterPro"/>
</dbReference>
<keyword evidence="5" id="KW-0547">Nucleotide-binding</keyword>
<dbReference type="Proteomes" id="UP000287547">
    <property type="component" value="Unassembled WGS sequence"/>
</dbReference>
<evidence type="ECO:0000313" key="11">
    <source>
        <dbReference type="EMBL" id="RSM84243.1"/>
    </source>
</evidence>
<accession>A0A428Z8C1</accession>
<evidence type="ECO:0000313" key="12">
    <source>
        <dbReference type="Proteomes" id="UP000287547"/>
    </source>
</evidence>
<evidence type="ECO:0000256" key="6">
    <source>
        <dbReference type="ARBA" id="ARBA00022777"/>
    </source>
</evidence>
<dbReference type="EMBL" id="QHKI01000017">
    <property type="protein sequence ID" value="RSM84243.1"/>
    <property type="molecule type" value="Genomic_DNA"/>
</dbReference>
<reference evidence="11 12" key="1">
    <citation type="submission" date="2018-05" db="EMBL/GenBank/DDBJ databases">
        <title>Evolution of GPA BGCs.</title>
        <authorList>
            <person name="Waglechner N."/>
            <person name="Wright G.D."/>
        </authorList>
    </citation>
    <scope>NUCLEOTIDE SEQUENCE [LARGE SCALE GENOMIC DNA]</scope>
    <source>
        <strain evidence="11 12">A82846</strain>
    </source>
</reference>
<evidence type="ECO:0000256" key="4">
    <source>
        <dbReference type="ARBA" id="ARBA00022679"/>
    </source>
</evidence>
<evidence type="ECO:0000256" key="7">
    <source>
        <dbReference type="ARBA" id="ARBA00022840"/>
    </source>
</evidence>
<dbReference type="InterPro" id="IPR036890">
    <property type="entry name" value="HATPase_C_sf"/>
</dbReference>
<keyword evidence="6 11" id="KW-0418">Kinase</keyword>
<keyword evidence="9" id="KW-0812">Transmembrane</keyword>
<dbReference type="GO" id="GO:0000155">
    <property type="term" value="F:phosphorelay sensor kinase activity"/>
    <property type="evidence" value="ECO:0007669"/>
    <property type="project" value="InterPro"/>
</dbReference>
<evidence type="ECO:0000256" key="1">
    <source>
        <dbReference type="ARBA" id="ARBA00000085"/>
    </source>
</evidence>
<keyword evidence="9" id="KW-0472">Membrane</keyword>